<reference evidence="3" key="1">
    <citation type="journal article" date="2022" name="G3 (Bethesda)">
        <title>High quality genome of the basidiomycete yeast Dioszegia hungarica PDD-24b-2 isolated from cloud water.</title>
        <authorList>
            <person name="Jarrige D."/>
            <person name="Haridas S."/>
            <person name="Bleykasten-Grosshans C."/>
            <person name="Joly M."/>
            <person name="Nadalig T."/>
            <person name="Sancelme M."/>
            <person name="Vuilleumier S."/>
            <person name="Grigoriev I.V."/>
            <person name="Amato P."/>
            <person name="Bringel F."/>
        </authorList>
    </citation>
    <scope>NUCLEOTIDE SEQUENCE</scope>
    <source>
        <strain evidence="3">PDD-24b-2</strain>
    </source>
</reference>
<dbReference type="RefSeq" id="XP_052944649.1">
    <property type="nucleotide sequence ID" value="XM_053087461.1"/>
</dbReference>
<accession>A0AA38LRU7</accession>
<protein>
    <recommendedName>
        <fullName evidence="5">Secreted protein</fullName>
    </recommendedName>
</protein>
<dbReference type="GeneID" id="77726666"/>
<evidence type="ECO:0000313" key="4">
    <source>
        <dbReference type="Proteomes" id="UP001164286"/>
    </source>
</evidence>
<evidence type="ECO:0000313" key="3">
    <source>
        <dbReference type="EMBL" id="KAI9634872.1"/>
    </source>
</evidence>
<gene>
    <name evidence="3" type="ORF">MKK02DRAFT_28002</name>
</gene>
<sequence length="194" mass="21552">MLPFPSFIVPLLLLASVSVLAIWDQAGDVTIASFTDGKYLSNVYFEIPAGAAGYGETQWDGSGKELQYRAAGGDGKLWQKFRPMKGLPPSDPESIDRSGIYKKSQTSRMHPQSALETLTREAKFEVKFDKPVEDFGNPSRATEDIGRNNVFMVKAAPSYLYPCHFETRSRNTPSGWSVRGTKSGRRVSHGTRRK</sequence>
<keyword evidence="2" id="KW-0732">Signal</keyword>
<dbReference type="AlphaFoldDB" id="A0AA38LRU7"/>
<evidence type="ECO:0000256" key="1">
    <source>
        <dbReference type="SAM" id="MobiDB-lite"/>
    </source>
</evidence>
<dbReference type="Proteomes" id="UP001164286">
    <property type="component" value="Unassembled WGS sequence"/>
</dbReference>
<feature type="signal peptide" evidence="2">
    <location>
        <begin position="1"/>
        <end position="21"/>
    </location>
</feature>
<evidence type="ECO:0008006" key="5">
    <source>
        <dbReference type="Google" id="ProtNLM"/>
    </source>
</evidence>
<feature type="chain" id="PRO_5041241672" description="Secreted protein" evidence="2">
    <location>
        <begin position="22"/>
        <end position="194"/>
    </location>
</feature>
<feature type="region of interest" description="Disordered" evidence="1">
    <location>
        <begin position="168"/>
        <end position="194"/>
    </location>
</feature>
<keyword evidence="4" id="KW-1185">Reference proteome</keyword>
<comment type="caution">
    <text evidence="3">The sequence shown here is derived from an EMBL/GenBank/DDBJ whole genome shotgun (WGS) entry which is preliminary data.</text>
</comment>
<name>A0AA38LRU7_9TREE</name>
<proteinExistence type="predicted"/>
<dbReference type="EMBL" id="JAKWFO010000006">
    <property type="protein sequence ID" value="KAI9634872.1"/>
    <property type="molecule type" value="Genomic_DNA"/>
</dbReference>
<organism evidence="3 4">
    <name type="scientific">Dioszegia hungarica</name>
    <dbReference type="NCBI Taxonomy" id="4972"/>
    <lineage>
        <taxon>Eukaryota</taxon>
        <taxon>Fungi</taxon>
        <taxon>Dikarya</taxon>
        <taxon>Basidiomycota</taxon>
        <taxon>Agaricomycotina</taxon>
        <taxon>Tremellomycetes</taxon>
        <taxon>Tremellales</taxon>
        <taxon>Bulleribasidiaceae</taxon>
        <taxon>Dioszegia</taxon>
    </lineage>
</organism>
<feature type="compositionally biased region" description="Basic residues" evidence="1">
    <location>
        <begin position="182"/>
        <end position="194"/>
    </location>
</feature>
<evidence type="ECO:0000256" key="2">
    <source>
        <dbReference type="SAM" id="SignalP"/>
    </source>
</evidence>